<keyword evidence="1" id="KW-1185">Reference proteome</keyword>
<organism evidence="1 2">
    <name type="scientific">Echinococcus canadensis</name>
    <dbReference type="NCBI Taxonomy" id="519352"/>
    <lineage>
        <taxon>Eukaryota</taxon>
        <taxon>Metazoa</taxon>
        <taxon>Spiralia</taxon>
        <taxon>Lophotrochozoa</taxon>
        <taxon>Platyhelminthes</taxon>
        <taxon>Cestoda</taxon>
        <taxon>Eucestoda</taxon>
        <taxon>Cyclophyllidea</taxon>
        <taxon>Taeniidae</taxon>
        <taxon>Echinococcus</taxon>
        <taxon>Echinococcus canadensis group</taxon>
    </lineage>
</organism>
<name>A0A915EZK6_9CEST</name>
<evidence type="ECO:0000313" key="1">
    <source>
        <dbReference type="Proteomes" id="UP000887562"/>
    </source>
</evidence>
<reference evidence="2" key="1">
    <citation type="submission" date="2022-11" db="UniProtKB">
        <authorList>
            <consortium name="WormBaseParasite"/>
        </authorList>
    </citation>
    <scope>IDENTIFICATION</scope>
</reference>
<sequence length="86" mass="9680">MCRLTYYFIRKLEVKIELSIVGVNLKGLISASTTTKRHKKSIAKGKAVKEVSVCIPTDPDGLNTSYRDRMMNLFHAPLSIIIITLK</sequence>
<dbReference type="WBParaSite" id="maker-E.canG7_contigs_7000-snap-gene-0.1-mRNA-1">
    <property type="protein sequence ID" value="maker-E.canG7_contigs_7000-snap-gene-0.1-mRNA-1"/>
    <property type="gene ID" value="EcG7_09866"/>
</dbReference>
<proteinExistence type="predicted"/>
<evidence type="ECO:0000313" key="2">
    <source>
        <dbReference type="WBParaSite" id="maker-E.canG7_contigs_7000-snap-gene-0.1-mRNA-1"/>
    </source>
</evidence>
<accession>A0A915EZK6</accession>
<protein>
    <submittedName>
        <fullName evidence="2">Uncharacterized protein</fullName>
    </submittedName>
</protein>
<dbReference type="Proteomes" id="UP000887562">
    <property type="component" value="Unplaced"/>
</dbReference>
<dbReference type="AlphaFoldDB" id="A0A915EZK6"/>